<keyword evidence="11" id="KW-0234">DNA repair</keyword>
<dbReference type="EMBL" id="VCGU01000458">
    <property type="protein sequence ID" value="TRY62525.1"/>
    <property type="molecule type" value="Genomic_DNA"/>
</dbReference>
<feature type="region of interest" description="Disordered" evidence="14">
    <location>
        <begin position="449"/>
        <end position="471"/>
    </location>
</feature>
<dbReference type="EC" id="2.7.7.7" evidence="13"/>
<dbReference type="InterPro" id="IPR036397">
    <property type="entry name" value="RNaseH_sf"/>
</dbReference>
<comment type="subcellular location">
    <subcellularLocation>
        <location evidence="13">Nucleus</location>
    </subcellularLocation>
</comment>
<dbReference type="GO" id="GO:0003677">
    <property type="term" value="F:DNA binding"/>
    <property type="evidence" value="ECO:0007669"/>
    <property type="project" value="UniProtKB-KW"/>
</dbReference>
<evidence type="ECO:0000256" key="3">
    <source>
        <dbReference type="ARBA" id="ARBA00022679"/>
    </source>
</evidence>
<organism evidence="18 19">
    <name type="scientific">Tigriopus californicus</name>
    <name type="common">Marine copepod</name>
    <dbReference type="NCBI Taxonomy" id="6832"/>
    <lineage>
        <taxon>Eukaryota</taxon>
        <taxon>Metazoa</taxon>
        <taxon>Ecdysozoa</taxon>
        <taxon>Arthropoda</taxon>
        <taxon>Crustacea</taxon>
        <taxon>Multicrustacea</taxon>
        <taxon>Hexanauplia</taxon>
        <taxon>Copepoda</taxon>
        <taxon>Harpacticoida</taxon>
        <taxon>Harpacticidae</taxon>
        <taxon>Tigriopus</taxon>
    </lineage>
</organism>
<feature type="region of interest" description="Disordered" evidence="14">
    <location>
        <begin position="31"/>
        <end position="96"/>
    </location>
</feature>
<dbReference type="Pfam" id="PF14260">
    <property type="entry name" value="zf-C4pol"/>
    <property type="match status" value="1"/>
</dbReference>
<keyword evidence="19" id="KW-1185">Reference proteome</keyword>
<dbReference type="STRING" id="6832.A0A553NAS7"/>
<dbReference type="Pfam" id="PF00136">
    <property type="entry name" value="DNA_pol_B"/>
    <property type="match status" value="1"/>
</dbReference>
<evidence type="ECO:0000256" key="12">
    <source>
        <dbReference type="ARBA" id="ARBA00049244"/>
    </source>
</evidence>
<evidence type="ECO:0000259" key="17">
    <source>
        <dbReference type="Pfam" id="PF14260"/>
    </source>
</evidence>
<dbReference type="SUPFAM" id="SSF56672">
    <property type="entry name" value="DNA/RNA polymerases"/>
    <property type="match status" value="1"/>
</dbReference>
<evidence type="ECO:0000313" key="19">
    <source>
        <dbReference type="Proteomes" id="UP000318571"/>
    </source>
</evidence>
<dbReference type="OMA" id="IIMAYNY"/>
<sequence>MSSDDEGYLLRDVLWKLGRFSPEIEIPSDPCVNPPCPSSPTLVAPETMLRSNAPSKRFVLKTEPKLSESFEPPIQEGKSKREGKHGPKPNKLSDNQVLKLHDCRPVSVVLRRVDSTRSPQTSTEPFASRIQTPDEFVITESIPKLRRCSVVLERLNIKEELLPPLIDTKEEVSMDEMEVCNESESIKAETENQKDNQIDGNDLMAPSPRDNDEDLDVIESSQVVNTPPTARKRLFQKSAFEETAITSFYEYPTFMEANKTLDATHLNEIDLASSLKSAPDFNTFVPCKNAPSWKDVLESCDEFSIPHERHQKAFCSKKADVPEKGIELGQQKIRLAWQFDLREFKSNLATQSLGDMKLERLKELGLSASDLKSQGTLAQLFSSDRKLFTLEPIAKAPTCKEVNLWLKTRGLMQENPKELPKEEDENRVKDFDVDAPLPRQSQMVMRIRRDSDDSLGSEVSCSPPSSPEVENKIEVDSPNMSEMVQSSTPFTLTKTNSAISSPGRPTTTPILVHETKRRVPSPSNVRINVDEGNPISRRQLFKKRRISWDQTVLDKEDEDPDIVESSQVEERSRTPSPTPGTSCETTQNLRRRLLQSQFRNKFLTPEATLGERLGAKPDSPGSPIEGPSPNNTHNFKMSFENLQEVKALSEHQYLSVMSMEIHVNTRQKLLPDPDYDAITAIFMLTNNDVPAGSKRPKQCEEIFVLDPDFETKRQRQASDLLASSGVFRDNIRYFSSEKTLLLGLVEAVQAHDPDILCGYEVQMSSWGYVIERASRCDLNLAPSLSRVPSREKESKMNEEQDPYGADHTSELRIAGRVVLNIWRLLRSEVAFYSYTFENMMFHVLHTRVPKHHSVTLTQWWNHSTHLFRWRVCDYYLTRIHGNLNLMEQLDIIGRTSELARLFGIQFFEVISRGSQFRVESLMLRLAKRKNLIPVSPNTMQKAKMKAPEYIPLVMEPESRFYTDPLIVLDFQSLYPSIIMAYNYCYSTCLGRVQNLGSPDPIEFGCTQLKISPHRLEKLDGHLNFSPGGVAFLKPTLRKGVLPQMLKEILDTRLMVKKSMKIHKGDKTLQRVLHARQLGLKLIANVTYGYTSANFSGRMPSVEVADSVVSKGRETLERCIRFIETSTKWKAQVVYGDTDSVFVLLPGRTREEAFTIGEEIAREITQDNPKPIKLKFEKVYYPCILQTKKRYVGYMYETLDQKEPVYDAKGIETVRRDGCPAVVKILEKSLRILFETKDVSKVKLFVQRQFQKIMRNKASLQDLTFAKEFRGVSGYKPGALVPALELTRRLTRHDRRAVPRSGQRVPYVIVYGEPGRPLIQSVRSPEEVLNDSTLRPNAQYYICKVISPPLNRCLSLIGVDVLAWYLELPKSYRPRLGATNVDEPQAGTSRGQGVILQYFASHHCASCDTLTQKPICDHCLQNLQSTCLTLSNKVRAWDKAVTDIRRLCQSCTGYPDLNSDVCTSLDCPVLYKRKICQFDEEQINYVQKLMDNLAF</sequence>
<dbReference type="GO" id="GO:0051539">
    <property type="term" value="F:4 iron, 4 sulfur cluster binding"/>
    <property type="evidence" value="ECO:0007669"/>
    <property type="project" value="UniProtKB-KW"/>
</dbReference>
<evidence type="ECO:0000256" key="14">
    <source>
        <dbReference type="SAM" id="MobiDB-lite"/>
    </source>
</evidence>
<feature type="region of interest" description="Disordered" evidence="14">
    <location>
        <begin position="182"/>
        <end position="213"/>
    </location>
</feature>
<dbReference type="CDD" id="cd05778">
    <property type="entry name" value="DNA_polB_zeta_exo"/>
    <property type="match status" value="1"/>
</dbReference>
<dbReference type="InterPro" id="IPR025687">
    <property type="entry name" value="Znf-C4pol"/>
</dbReference>
<feature type="region of interest" description="Disordered" evidence="14">
    <location>
        <begin position="556"/>
        <end position="587"/>
    </location>
</feature>
<keyword evidence="5 13" id="KW-0479">Metal-binding</keyword>
<dbReference type="InterPro" id="IPR006133">
    <property type="entry name" value="DNA-dir_DNA_pol_B_exonuc"/>
</dbReference>
<dbReference type="FunFam" id="1.10.132.60:FF:000005">
    <property type="entry name" value="Putative DNA polymerase zeta catalytic subunit"/>
    <property type="match status" value="1"/>
</dbReference>
<name>A0A553NAS7_TIGCA</name>
<keyword evidence="6" id="KW-0227">DNA damage</keyword>
<dbReference type="InterPro" id="IPR030559">
    <property type="entry name" value="PolZ_Rev3"/>
</dbReference>
<dbReference type="GO" id="GO:0016035">
    <property type="term" value="C:zeta DNA polymerase complex"/>
    <property type="evidence" value="ECO:0007669"/>
    <property type="project" value="InterPro"/>
</dbReference>
<evidence type="ECO:0000256" key="10">
    <source>
        <dbReference type="ARBA" id="ARBA00023014"/>
    </source>
</evidence>
<comment type="catalytic activity">
    <reaction evidence="12 13">
        <text>DNA(n) + a 2'-deoxyribonucleoside 5'-triphosphate = DNA(n+1) + diphosphate</text>
        <dbReference type="Rhea" id="RHEA:22508"/>
        <dbReference type="Rhea" id="RHEA-COMP:17339"/>
        <dbReference type="Rhea" id="RHEA-COMP:17340"/>
        <dbReference type="ChEBI" id="CHEBI:33019"/>
        <dbReference type="ChEBI" id="CHEBI:61560"/>
        <dbReference type="ChEBI" id="CHEBI:173112"/>
        <dbReference type="EC" id="2.7.7.7"/>
    </reaction>
</comment>
<dbReference type="Gene3D" id="3.30.420.10">
    <property type="entry name" value="Ribonuclease H-like superfamily/Ribonuclease H"/>
    <property type="match status" value="1"/>
</dbReference>
<dbReference type="GO" id="GO:0042276">
    <property type="term" value="P:error-prone translesion synthesis"/>
    <property type="evidence" value="ECO:0007669"/>
    <property type="project" value="TreeGrafter"/>
</dbReference>
<dbReference type="PANTHER" id="PTHR45812:SF1">
    <property type="entry name" value="DNA POLYMERASE ZETA CATALYTIC SUBUNIT"/>
    <property type="match status" value="1"/>
</dbReference>
<dbReference type="Gene3D" id="1.10.287.690">
    <property type="entry name" value="Helix hairpin bin"/>
    <property type="match status" value="1"/>
</dbReference>
<dbReference type="Gene3D" id="1.10.132.60">
    <property type="entry name" value="DNA polymerase family B, C-terminal domain"/>
    <property type="match status" value="1"/>
</dbReference>
<keyword evidence="13" id="KW-0235">DNA replication</keyword>
<dbReference type="PANTHER" id="PTHR45812">
    <property type="entry name" value="DNA POLYMERASE ZETA CATALYTIC SUBUNIT"/>
    <property type="match status" value="1"/>
</dbReference>
<keyword evidence="7 13" id="KW-0862">Zinc</keyword>
<dbReference type="SUPFAM" id="SSF53098">
    <property type="entry name" value="Ribonuclease H-like"/>
    <property type="match status" value="1"/>
</dbReference>
<protein>
    <recommendedName>
        <fullName evidence="13">DNA polymerase</fullName>
        <ecNumber evidence="13">2.7.7.7</ecNumber>
    </recommendedName>
</protein>
<evidence type="ECO:0000256" key="11">
    <source>
        <dbReference type="ARBA" id="ARBA00023204"/>
    </source>
</evidence>
<keyword evidence="13" id="KW-0238">DNA-binding</keyword>
<keyword evidence="8 13" id="KW-0239">DNA-directed DNA polymerase</keyword>
<dbReference type="InterPro" id="IPR006172">
    <property type="entry name" value="DNA-dir_DNA_pol_B"/>
</dbReference>
<comment type="similarity">
    <text evidence="2 13">Belongs to the DNA polymerase type-B family.</text>
</comment>
<comment type="caution">
    <text evidence="18">The sequence shown here is derived from an EMBL/GenBank/DDBJ whole genome shotgun (WGS) entry which is preliminary data.</text>
</comment>
<feature type="domain" description="C4-type zinc-finger of DNA polymerase delta" evidence="17">
    <location>
        <begin position="1403"/>
        <end position="1472"/>
    </location>
</feature>
<keyword evidence="10 13" id="KW-0411">Iron-sulfur</keyword>
<gene>
    <name evidence="18" type="ORF">TCAL_16616</name>
</gene>
<dbReference type="SMART" id="SM00486">
    <property type="entry name" value="POLBc"/>
    <property type="match status" value="1"/>
</dbReference>
<dbReference type="InterPro" id="IPR042087">
    <property type="entry name" value="DNA_pol_B_thumb"/>
</dbReference>
<keyword evidence="13" id="KW-0539">Nucleus</keyword>
<proteinExistence type="inferred from homology"/>
<dbReference type="GO" id="GO:0008270">
    <property type="term" value="F:zinc ion binding"/>
    <property type="evidence" value="ECO:0007669"/>
    <property type="project" value="UniProtKB-KW"/>
</dbReference>
<evidence type="ECO:0000256" key="8">
    <source>
        <dbReference type="ARBA" id="ARBA00022932"/>
    </source>
</evidence>
<dbReference type="GO" id="GO:0005634">
    <property type="term" value="C:nucleus"/>
    <property type="evidence" value="ECO:0007669"/>
    <property type="project" value="UniProtKB-SubCell"/>
</dbReference>
<dbReference type="PRINTS" id="PR00106">
    <property type="entry name" value="DNAPOLB"/>
</dbReference>
<evidence type="ECO:0000259" key="15">
    <source>
        <dbReference type="Pfam" id="PF00136"/>
    </source>
</evidence>
<keyword evidence="13" id="KW-0004">4Fe-4S</keyword>
<evidence type="ECO:0000256" key="4">
    <source>
        <dbReference type="ARBA" id="ARBA00022695"/>
    </source>
</evidence>
<evidence type="ECO:0000256" key="5">
    <source>
        <dbReference type="ARBA" id="ARBA00022723"/>
    </source>
</evidence>
<feature type="region of interest" description="Disordered" evidence="14">
    <location>
        <begin position="604"/>
        <end position="628"/>
    </location>
</feature>
<evidence type="ECO:0000256" key="9">
    <source>
        <dbReference type="ARBA" id="ARBA00023004"/>
    </source>
</evidence>
<dbReference type="FunFam" id="3.30.420.10:FF:000024">
    <property type="entry name" value="DNA polymerase zeta catalytic subunit"/>
    <property type="match status" value="1"/>
</dbReference>
<evidence type="ECO:0000256" key="2">
    <source>
        <dbReference type="ARBA" id="ARBA00005755"/>
    </source>
</evidence>
<evidence type="ECO:0000256" key="1">
    <source>
        <dbReference type="ARBA" id="ARBA00001966"/>
    </source>
</evidence>
<dbReference type="PROSITE" id="PS00116">
    <property type="entry name" value="DNA_POLYMERASE_B"/>
    <property type="match status" value="1"/>
</dbReference>
<dbReference type="GO" id="GO:0000166">
    <property type="term" value="F:nucleotide binding"/>
    <property type="evidence" value="ECO:0007669"/>
    <property type="project" value="InterPro"/>
</dbReference>
<reference evidence="18 19" key="1">
    <citation type="journal article" date="2018" name="Nat. Ecol. Evol.">
        <title>Genomic signatures of mitonuclear coevolution across populations of Tigriopus californicus.</title>
        <authorList>
            <person name="Barreto F.S."/>
            <person name="Watson E.T."/>
            <person name="Lima T.G."/>
            <person name="Willett C.S."/>
            <person name="Edmands S."/>
            <person name="Li W."/>
            <person name="Burton R.S."/>
        </authorList>
    </citation>
    <scope>NUCLEOTIDE SEQUENCE [LARGE SCALE GENOMIC DNA]</scope>
    <source>
        <strain evidence="18 19">San Diego</strain>
    </source>
</reference>
<dbReference type="Pfam" id="PF03104">
    <property type="entry name" value="DNA_pol_B_exo1"/>
    <property type="match status" value="1"/>
</dbReference>
<dbReference type="InterPro" id="IPR023211">
    <property type="entry name" value="DNA_pol_palm_dom_sf"/>
</dbReference>
<dbReference type="OrthoDB" id="2414538at2759"/>
<evidence type="ECO:0000256" key="13">
    <source>
        <dbReference type="RuleBase" id="RU000442"/>
    </source>
</evidence>
<evidence type="ECO:0000256" key="7">
    <source>
        <dbReference type="ARBA" id="ARBA00022833"/>
    </source>
</evidence>
<dbReference type="Gene3D" id="3.90.1600.10">
    <property type="entry name" value="Palm domain of DNA polymerase"/>
    <property type="match status" value="1"/>
</dbReference>
<dbReference type="InterPro" id="IPR012337">
    <property type="entry name" value="RNaseH-like_sf"/>
</dbReference>
<dbReference type="GO" id="GO:0006260">
    <property type="term" value="P:DNA replication"/>
    <property type="evidence" value="ECO:0007669"/>
    <property type="project" value="UniProtKB-KW"/>
</dbReference>
<evidence type="ECO:0000259" key="16">
    <source>
        <dbReference type="Pfam" id="PF03104"/>
    </source>
</evidence>
<keyword evidence="9 13" id="KW-0408">Iron</keyword>
<dbReference type="FunFam" id="1.10.287.690:FF:000002">
    <property type="entry name" value="DNA polymerase zeta"/>
    <property type="match status" value="1"/>
</dbReference>
<keyword evidence="4 13" id="KW-0548">Nucleotidyltransferase</keyword>
<dbReference type="InterPro" id="IPR006134">
    <property type="entry name" value="DNA-dir_DNA_pol_B_multi_dom"/>
</dbReference>
<dbReference type="Proteomes" id="UP000318571">
    <property type="component" value="Chromosome 10"/>
</dbReference>
<dbReference type="GO" id="GO:0003887">
    <property type="term" value="F:DNA-directed DNA polymerase activity"/>
    <property type="evidence" value="ECO:0007669"/>
    <property type="project" value="UniProtKB-KW"/>
</dbReference>
<keyword evidence="13" id="KW-0863">Zinc-finger</keyword>
<dbReference type="CDD" id="cd05534">
    <property type="entry name" value="POLBc_zeta"/>
    <property type="match status" value="1"/>
</dbReference>
<feature type="domain" description="DNA-directed DNA polymerase family B exonuclease" evidence="16">
    <location>
        <begin position="630"/>
        <end position="838"/>
    </location>
</feature>
<evidence type="ECO:0000313" key="18">
    <source>
        <dbReference type="EMBL" id="TRY62525.1"/>
    </source>
</evidence>
<accession>A0A553NAS7</accession>
<dbReference type="InterPro" id="IPR043502">
    <property type="entry name" value="DNA/RNA_pol_sf"/>
</dbReference>
<comment type="cofactor">
    <cofactor evidence="1 13">
        <name>[4Fe-4S] cluster</name>
        <dbReference type="ChEBI" id="CHEBI:49883"/>
    </cofactor>
</comment>
<evidence type="ECO:0000256" key="6">
    <source>
        <dbReference type="ARBA" id="ARBA00022763"/>
    </source>
</evidence>
<keyword evidence="3 13" id="KW-0808">Transferase</keyword>
<feature type="domain" description="DNA-directed DNA polymerase family B multifunctional" evidence="15">
    <location>
        <begin position="906"/>
        <end position="1353"/>
    </location>
</feature>
<dbReference type="InterPro" id="IPR017964">
    <property type="entry name" value="DNA-dir_DNA_pol_B_CS"/>
</dbReference>
<dbReference type="GO" id="GO:0000724">
    <property type="term" value="P:double-strand break repair via homologous recombination"/>
    <property type="evidence" value="ECO:0007669"/>
    <property type="project" value="TreeGrafter"/>
</dbReference>
<feature type="compositionally biased region" description="Basic and acidic residues" evidence="14">
    <location>
        <begin position="184"/>
        <end position="197"/>
    </location>
</feature>